<dbReference type="EC" id="2.4.-.-" evidence="5"/>
<protein>
    <submittedName>
        <fullName evidence="5">Glycosyltransferase</fullName>
        <ecNumber evidence="5">2.4.-.-</ecNumber>
    </submittedName>
</protein>
<dbReference type="InterPro" id="IPR001296">
    <property type="entry name" value="Glyco_trans_1"/>
</dbReference>
<dbReference type="Gene3D" id="3.40.50.2000">
    <property type="entry name" value="Glycogen Phosphorylase B"/>
    <property type="match status" value="2"/>
</dbReference>
<accession>A0ABT4RLE4</accession>
<dbReference type="SUPFAM" id="SSF53756">
    <property type="entry name" value="UDP-Glycosyltransferase/glycogen phosphorylase"/>
    <property type="match status" value="1"/>
</dbReference>
<gene>
    <name evidence="5" type="ORF">OJ962_16585</name>
</gene>
<dbReference type="Pfam" id="PF00534">
    <property type="entry name" value="Glycos_transf_1"/>
    <property type="match status" value="1"/>
</dbReference>
<dbReference type="GO" id="GO:0016757">
    <property type="term" value="F:glycosyltransferase activity"/>
    <property type="evidence" value="ECO:0007669"/>
    <property type="project" value="UniProtKB-KW"/>
</dbReference>
<keyword evidence="1 5" id="KW-0328">Glycosyltransferase</keyword>
<organism evidence="5 6">
    <name type="scientific">Solirubrobacter deserti</name>
    <dbReference type="NCBI Taxonomy" id="2282478"/>
    <lineage>
        <taxon>Bacteria</taxon>
        <taxon>Bacillati</taxon>
        <taxon>Actinomycetota</taxon>
        <taxon>Thermoleophilia</taxon>
        <taxon>Solirubrobacterales</taxon>
        <taxon>Solirubrobacteraceae</taxon>
        <taxon>Solirubrobacter</taxon>
    </lineage>
</organism>
<dbReference type="InterPro" id="IPR050194">
    <property type="entry name" value="Glycosyltransferase_grp1"/>
</dbReference>
<name>A0ABT4RLE4_9ACTN</name>
<keyword evidence="6" id="KW-1185">Reference proteome</keyword>
<dbReference type="Proteomes" id="UP001147700">
    <property type="component" value="Unassembled WGS sequence"/>
</dbReference>
<evidence type="ECO:0000256" key="2">
    <source>
        <dbReference type="ARBA" id="ARBA00022679"/>
    </source>
</evidence>
<feature type="domain" description="Glycosyltransferase subfamily 4-like N-terminal" evidence="4">
    <location>
        <begin position="21"/>
        <end position="192"/>
    </location>
</feature>
<evidence type="ECO:0000313" key="5">
    <source>
        <dbReference type="EMBL" id="MDA0139120.1"/>
    </source>
</evidence>
<reference evidence="5" key="1">
    <citation type="submission" date="2022-10" db="EMBL/GenBank/DDBJ databases">
        <title>The WGS of Solirubrobacter sp. CPCC 204708.</title>
        <authorList>
            <person name="Jiang Z."/>
        </authorList>
    </citation>
    <scope>NUCLEOTIDE SEQUENCE</scope>
    <source>
        <strain evidence="5">CPCC 204708</strain>
    </source>
</reference>
<dbReference type="PANTHER" id="PTHR45947">
    <property type="entry name" value="SULFOQUINOVOSYL TRANSFERASE SQD2"/>
    <property type="match status" value="1"/>
</dbReference>
<evidence type="ECO:0000256" key="1">
    <source>
        <dbReference type="ARBA" id="ARBA00022676"/>
    </source>
</evidence>
<comment type="caution">
    <text evidence="5">The sequence shown here is derived from an EMBL/GenBank/DDBJ whole genome shotgun (WGS) entry which is preliminary data.</text>
</comment>
<dbReference type="Pfam" id="PF13439">
    <property type="entry name" value="Glyco_transf_4"/>
    <property type="match status" value="1"/>
</dbReference>
<evidence type="ECO:0000259" key="4">
    <source>
        <dbReference type="Pfam" id="PF13439"/>
    </source>
</evidence>
<evidence type="ECO:0000259" key="3">
    <source>
        <dbReference type="Pfam" id="PF00534"/>
    </source>
</evidence>
<dbReference type="PANTHER" id="PTHR45947:SF3">
    <property type="entry name" value="SULFOQUINOVOSYL TRANSFERASE SQD2"/>
    <property type="match status" value="1"/>
</dbReference>
<sequence>MRVLVVAEYYPRVADPALGVWAHRQALAARDAGADVEVVVLHRPVPSKAALKARDARRLIAPLKQPLRTTMDGIRVTYAPFVAPPRPRSYPAWGAWAAPSLRLAVQGRRFDLVHAHYAAPAGDAVRRLGLPTVVSVHGGDVLGVATKWSKGRAVVERSLRAARLVLANSTGIADISRDLGAQDVRVVHLGTDVPPRTTTGSDLVTVGNLVARKRHADVIRALPPDARYVIIGDGPERANLQQLARGKDVVFRGALAPDQALQEARKAGVFVLPSTEEAFGVAYIEAMAAGLPAIGTRGEPGPEEIARCGGGMTLAGPGELEHAIRDTLANRAALGRAARANVEANFTWRQCGEATVAAYEDALR</sequence>
<proteinExistence type="predicted"/>
<keyword evidence="2 5" id="KW-0808">Transferase</keyword>
<dbReference type="InterPro" id="IPR028098">
    <property type="entry name" value="Glyco_trans_4-like_N"/>
</dbReference>
<evidence type="ECO:0000313" key="6">
    <source>
        <dbReference type="Proteomes" id="UP001147700"/>
    </source>
</evidence>
<dbReference type="EMBL" id="JAPCID010000021">
    <property type="protein sequence ID" value="MDA0139120.1"/>
    <property type="molecule type" value="Genomic_DNA"/>
</dbReference>
<feature type="domain" description="Glycosyl transferase family 1" evidence="3">
    <location>
        <begin position="202"/>
        <end position="331"/>
    </location>
</feature>
<dbReference type="RefSeq" id="WP_202954981.1">
    <property type="nucleotide sequence ID" value="NZ_JAPCID010000021.1"/>
</dbReference>